<reference evidence="1 2" key="1">
    <citation type="submission" date="2024-11" db="EMBL/GenBank/DDBJ databases">
        <title>A near-complete genome assembly of Cinchona calisaya.</title>
        <authorList>
            <person name="Lian D.C."/>
            <person name="Zhao X.W."/>
            <person name="Wei L."/>
        </authorList>
    </citation>
    <scope>NUCLEOTIDE SEQUENCE [LARGE SCALE GENOMIC DNA]</scope>
    <source>
        <tissue evidence="1">Nenye</tissue>
    </source>
</reference>
<organism evidence="1 2">
    <name type="scientific">Cinchona calisaya</name>
    <dbReference type="NCBI Taxonomy" id="153742"/>
    <lineage>
        <taxon>Eukaryota</taxon>
        <taxon>Viridiplantae</taxon>
        <taxon>Streptophyta</taxon>
        <taxon>Embryophyta</taxon>
        <taxon>Tracheophyta</taxon>
        <taxon>Spermatophyta</taxon>
        <taxon>Magnoliopsida</taxon>
        <taxon>eudicotyledons</taxon>
        <taxon>Gunneridae</taxon>
        <taxon>Pentapetalae</taxon>
        <taxon>asterids</taxon>
        <taxon>lamiids</taxon>
        <taxon>Gentianales</taxon>
        <taxon>Rubiaceae</taxon>
        <taxon>Cinchonoideae</taxon>
        <taxon>Cinchoneae</taxon>
        <taxon>Cinchona</taxon>
    </lineage>
</organism>
<comment type="caution">
    <text evidence="1">The sequence shown here is derived from an EMBL/GenBank/DDBJ whole genome shotgun (WGS) entry which is preliminary data.</text>
</comment>
<dbReference type="Proteomes" id="UP001630127">
    <property type="component" value="Unassembled WGS sequence"/>
</dbReference>
<proteinExistence type="predicted"/>
<dbReference type="AlphaFoldDB" id="A0ABD3AVC3"/>
<evidence type="ECO:0000313" key="1">
    <source>
        <dbReference type="EMBL" id="KAL3534949.1"/>
    </source>
</evidence>
<evidence type="ECO:0000313" key="2">
    <source>
        <dbReference type="Proteomes" id="UP001630127"/>
    </source>
</evidence>
<keyword evidence="2" id="KW-1185">Reference proteome</keyword>
<gene>
    <name evidence="1" type="ORF">ACH5RR_003410</name>
</gene>
<sequence length="95" mass="10835">MSMAVGDDIYEQIVRRYLSLARPEVSRRQNNIFSNEGSGLQATCDNEQVNLAYENVVLNPKSKKPKGGRNLRFKEMEVSGEVLEVLKLKDTKENF</sequence>
<protein>
    <submittedName>
        <fullName evidence="1">Uncharacterized protein</fullName>
    </submittedName>
</protein>
<accession>A0ABD3AVC3</accession>
<dbReference type="EMBL" id="JBJUIK010000002">
    <property type="protein sequence ID" value="KAL3534949.1"/>
    <property type="molecule type" value="Genomic_DNA"/>
</dbReference>
<name>A0ABD3AVC3_9GENT</name>